<dbReference type="OrthoDB" id="27823at2759"/>
<dbReference type="PROSITE" id="PS50002">
    <property type="entry name" value="SH3"/>
    <property type="match status" value="1"/>
</dbReference>
<feature type="domain" description="SH3" evidence="9">
    <location>
        <begin position="416"/>
        <end position="478"/>
    </location>
</feature>
<evidence type="ECO:0000256" key="3">
    <source>
        <dbReference type="ARBA" id="ARBA00022490"/>
    </source>
</evidence>
<protein>
    <recommendedName>
        <fullName evidence="13">SH3 domain-containing protein</fullName>
    </recommendedName>
</protein>
<feature type="region of interest" description="Disordered" evidence="8">
    <location>
        <begin position="344"/>
        <end position="382"/>
    </location>
</feature>
<feature type="domain" description="F-BAR" evidence="10">
    <location>
        <begin position="5"/>
        <end position="258"/>
    </location>
</feature>
<evidence type="ECO:0000256" key="1">
    <source>
        <dbReference type="ARBA" id="ARBA00004245"/>
    </source>
</evidence>
<sequence>MAAAATFSTSFWGDQDRGLDVLIARMKNGKHITAEIAQVFKERASIEEEFGKRLTKLAKTFTTTEEIGTLRESLDLVKSELETSARAHLDIANEIRLQLEKQTNDFLQQQSAVRKSHHANIERRLKAKAAMYANAQKAGAKYVSKCREVDQMNIPQPNLPPKDAEKLQIRLERAQQQANQNDIEYVSAIERLGDAHIKWEEEFRHTCNEFQRLEEERIDFLRGRLWAYANIISTLCVSDDESCERVRGSLEKCSVAKDLALFLDTSTTGTIVPQPLQYINYYSKTQERTAGPPVTLSRSYAAGEEGPISPPANRSGPLLGNLASSAGSQFGTLAGMFKKNGAAGGENGKGGQGGGFGTLFKKNDPQQNAPRESFGSNGGFGGSGMYGKGVGTGGVVIQAEEEEFQYDPYDFSEKSPPLFQVRVLYDYQSQAFEELTVSRGQIIPVIAKHEDGWWEGVVMEGERKRKGLFPSNFVEQLE</sequence>
<dbReference type="Pfam" id="PF00018">
    <property type="entry name" value="SH3_1"/>
    <property type="match status" value="1"/>
</dbReference>
<dbReference type="InterPro" id="IPR001452">
    <property type="entry name" value="SH3_domain"/>
</dbReference>
<dbReference type="PANTHER" id="PTHR23065:SF7">
    <property type="entry name" value="NOSTRIN, ISOFORM H"/>
    <property type="match status" value="1"/>
</dbReference>
<dbReference type="GO" id="GO:0030036">
    <property type="term" value="P:actin cytoskeleton organization"/>
    <property type="evidence" value="ECO:0007669"/>
    <property type="project" value="UniProtKB-ARBA"/>
</dbReference>
<evidence type="ECO:0000259" key="10">
    <source>
        <dbReference type="PROSITE" id="PS51741"/>
    </source>
</evidence>
<organism evidence="11 12">
    <name type="scientific">Chytriomyces confervae</name>
    <dbReference type="NCBI Taxonomy" id="246404"/>
    <lineage>
        <taxon>Eukaryota</taxon>
        <taxon>Fungi</taxon>
        <taxon>Fungi incertae sedis</taxon>
        <taxon>Chytridiomycota</taxon>
        <taxon>Chytridiomycota incertae sedis</taxon>
        <taxon>Chytridiomycetes</taxon>
        <taxon>Chytridiales</taxon>
        <taxon>Chytriomycetaceae</taxon>
        <taxon>Chytriomyces</taxon>
    </lineage>
</organism>
<evidence type="ECO:0000259" key="9">
    <source>
        <dbReference type="PROSITE" id="PS50002"/>
    </source>
</evidence>
<keyword evidence="4" id="KW-0597">Phosphoprotein</keyword>
<dbReference type="SMART" id="SM00055">
    <property type="entry name" value="FCH"/>
    <property type="match status" value="1"/>
</dbReference>
<dbReference type="SUPFAM" id="SSF103657">
    <property type="entry name" value="BAR/IMD domain-like"/>
    <property type="match status" value="1"/>
</dbReference>
<dbReference type="InterPro" id="IPR031160">
    <property type="entry name" value="F_BAR_dom"/>
</dbReference>
<dbReference type="Proteomes" id="UP000320333">
    <property type="component" value="Unassembled WGS sequence"/>
</dbReference>
<dbReference type="PRINTS" id="PR00452">
    <property type="entry name" value="SH3DOMAIN"/>
</dbReference>
<dbReference type="SUPFAM" id="SSF50044">
    <property type="entry name" value="SH3-domain"/>
    <property type="match status" value="1"/>
</dbReference>
<evidence type="ECO:0000256" key="8">
    <source>
        <dbReference type="SAM" id="MobiDB-lite"/>
    </source>
</evidence>
<feature type="compositionally biased region" description="Gly residues" evidence="8">
    <location>
        <begin position="344"/>
        <end position="357"/>
    </location>
</feature>
<dbReference type="GO" id="GO:0030864">
    <property type="term" value="C:cortical actin cytoskeleton"/>
    <property type="evidence" value="ECO:0007669"/>
    <property type="project" value="UniProtKB-ARBA"/>
</dbReference>
<evidence type="ECO:0000256" key="4">
    <source>
        <dbReference type="ARBA" id="ARBA00022553"/>
    </source>
</evidence>
<keyword evidence="2 6" id="KW-0728">SH3 domain</keyword>
<dbReference type="GO" id="GO:0005886">
    <property type="term" value="C:plasma membrane"/>
    <property type="evidence" value="ECO:0007669"/>
    <property type="project" value="TreeGrafter"/>
</dbReference>
<dbReference type="Pfam" id="PF00611">
    <property type="entry name" value="FCH"/>
    <property type="match status" value="1"/>
</dbReference>
<accession>A0A507FG74</accession>
<gene>
    <name evidence="11" type="ORF">CcCBS67573_g03351</name>
</gene>
<feature type="region of interest" description="Disordered" evidence="8">
    <location>
        <begin position="289"/>
        <end position="320"/>
    </location>
</feature>
<evidence type="ECO:0008006" key="13">
    <source>
        <dbReference type="Google" id="ProtNLM"/>
    </source>
</evidence>
<evidence type="ECO:0000256" key="7">
    <source>
        <dbReference type="PROSITE-ProRule" id="PRU01077"/>
    </source>
</evidence>
<dbReference type="AlphaFoldDB" id="A0A507FG74"/>
<dbReference type="InterPro" id="IPR027267">
    <property type="entry name" value="AH/BAR_dom_sf"/>
</dbReference>
<dbReference type="PANTHER" id="PTHR23065">
    <property type="entry name" value="PROLINE-SERINE-THREONINE PHOSPHATASE INTERACTING PROTEIN 1"/>
    <property type="match status" value="1"/>
</dbReference>
<comment type="subcellular location">
    <subcellularLocation>
        <location evidence="1">Cytoplasm</location>
        <location evidence="1">Cytoskeleton</location>
    </subcellularLocation>
</comment>
<keyword evidence="3" id="KW-0963">Cytoplasm</keyword>
<keyword evidence="7" id="KW-0175">Coiled coil</keyword>
<keyword evidence="5" id="KW-0206">Cytoskeleton</keyword>
<evidence type="ECO:0000313" key="11">
    <source>
        <dbReference type="EMBL" id="TPX75361.1"/>
    </source>
</evidence>
<proteinExistence type="predicted"/>
<dbReference type="STRING" id="246404.A0A507FG74"/>
<evidence type="ECO:0000256" key="2">
    <source>
        <dbReference type="ARBA" id="ARBA00022443"/>
    </source>
</evidence>
<comment type="caution">
    <text evidence="11">The sequence shown here is derived from an EMBL/GenBank/DDBJ whole genome shotgun (WGS) entry which is preliminary data.</text>
</comment>
<reference evidence="11 12" key="1">
    <citation type="journal article" date="2019" name="Sci. Rep.">
        <title>Comparative genomics of chytrid fungi reveal insights into the obligate biotrophic and pathogenic lifestyle of Synchytrium endobioticum.</title>
        <authorList>
            <person name="van de Vossenberg B.T.L.H."/>
            <person name="Warris S."/>
            <person name="Nguyen H.D.T."/>
            <person name="van Gent-Pelzer M.P.E."/>
            <person name="Joly D.L."/>
            <person name="van de Geest H.C."/>
            <person name="Bonants P.J.M."/>
            <person name="Smith D.S."/>
            <person name="Levesque C.A."/>
            <person name="van der Lee T.A.J."/>
        </authorList>
    </citation>
    <scope>NUCLEOTIDE SEQUENCE [LARGE SCALE GENOMIC DNA]</scope>
    <source>
        <strain evidence="11 12">CBS 675.73</strain>
    </source>
</reference>
<dbReference type="InterPro" id="IPR001060">
    <property type="entry name" value="FCH_dom"/>
</dbReference>
<dbReference type="GO" id="GO:0032153">
    <property type="term" value="C:cell division site"/>
    <property type="evidence" value="ECO:0007669"/>
    <property type="project" value="TreeGrafter"/>
</dbReference>
<dbReference type="EMBL" id="QEAP01000083">
    <property type="protein sequence ID" value="TPX75361.1"/>
    <property type="molecule type" value="Genomic_DNA"/>
</dbReference>
<evidence type="ECO:0000256" key="6">
    <source>
        <dbReference type="PROSITE-ProRule" id="PRU00192"/>
    </source>
</evidence>
<keyword evidence="12" id="KW-1185">Reference proteome</keyword>
<name>A0A507FG74_9FUNG</name>
<evidence type="ECO:0000256" key="5">
    <source>
        <dbReference type="ARBA" id="ARBA00023212"/>
    </source>
</evidence>
<dbReference type="InterPro" id="IPR036028">
    <property type="entry name" value="SH3-like_dom_sf"/>
</dbReference>
<dbReference type="SMART" id="SM00326">
    <property type="entry name" value="SH3"/>
    <property type="match status" value="1"/>
</dbReference>
<evidence type="ECO:0000313" key="12">
    <source>
        <dbReference type="Proteomes" id="UP000320333"/>
    </source>
</evidence>
<dbReference type="Gene3D" id="2.30.30.40">
    <property type="entry name" value="SH3 Domains"/>
    <property type="match status" value="1"/>
</dbReference>
<dbReference type="PROSITE" id="PS51741">
    <property type="entry name" value="F_BAR"/>
    <property type="match status" value="1"/>
</dbReference>
<dbReference type="Gene3D" id="1.20.1270.60">
    <property type="entry name" value="Arfaptin homology (AH) domain/BAR domain"/>
    <property type="match status" value="1"/>
</dbReference>